<comment type="caution">
    <text evidence="1">The sequence shown here is derived from an EMBL/GenBank/DDBJ whole genome shotgun (WGS) entry which is preliminary data.</text>
</comment>
<organism evidence="1 2">
    <name type="scientific">Olivibacter ginsenosidimutans</name>
    <dbReference type="NCBI Taxonomy" id="1176537"/>
    <lineage>
        <taxon>Bacteria</taxon>
        <taxon>Pseudomonadati</taxon>
        <taxon>Bacteroidota</taxon>
        <taxon>Sphingobacteriia</taxon>
        <taxon>Sphingobacteriales</taxon>
        <taxon>Sphingobacteriaceae</taxon>
        <taxon>Olivibacter</taxon>
    </lineage>
</organism>
<evidence type="ECO:0000313" key="2">
    <source>
        <dbReference type="Proteomes" id="UP001501411"/>
    </source>
</evidence>
<dbReference type="EMBL" id="BAABIQ010000008">
    <property type="protein sequence ID" value="GAA4788162.1"/>
    <property type="molecule type" value="Genomic_DNA"/>
</dbReference>
<reference evidence="2" key="1">
    <citation type="journal article" date="2019" name="Int. J. Syst. Evol. Microbiol.">
        <title>The Global Catalogue of Microorganisms (GCM) 10K type strain sequencing project: providing services to taxonomists for standard genome sequencing and annotation.</title>
        <authorList>
            <consortium name="The Broad Institute Genomics Platform"/>
            <consortium name="The Broad Institute Genome Sequencing Center for Infectious Disease"/>
            <person name="Wu L."/>
            <person name="Ma J."/>
        </authorList>
    </citation>
    <scope>NUCLEOTIDE SEQUENCE [LARGE SCALE GENOMIC DNA]</scope>
    <source>
        <strain evidence="2">JCM 18200</strain>
    </source>
</reference>
<dbReference type="InterPro" id="IPR007487">
    <property type="entry name" value="ABC_transpt-TYRBP-like"/>
</dbReference>
<name>A0ABP9B069_9SPHI</name>
<dbReference type="Proteomes" id="UP001501411">
    <property type="component" value="Unassembled WGS sequence"/>
</dbReference>
<evidence type="ECO:0000313" key="1">
    <source>
        <dbReference type="EMBL" id="GAA4788162.1"/>
    </source>
</evidence>
<dbReference type="CDD" id="cd06325">
    <property type="entry name" value="PBP1_ABC_unchar_transporter"/>
    <property type="match status" value="1"/>
</dbReference>
<gene>
    <name evidence="1" type="ORF">GCM10023231_15430</name>
</gene>
<dbReference type="PANTHER" id="PTHR35271">
    <property type="entry name" value="ABC TRANSPORTER, SUBSTRATE-BINDING LIPOPROTEIN-RELATED"/>
    <property type="match status" value="1"/>
</dbReference>
<sequence length="324" mass="35806">MDYNRFLVLLLLVLGFTSCSNPKKNKAIPTVGFIEAFEDATIADARKGFVDALTAAGYDETKGTVRILYKNAQGDMNTMNQIVSYLQTTDVDCIGTSTTLSTLSAVQRIKDVPIFMCVTAVPEILGLKTKDKETPKNLFGVGEDLNYIDTSFAIIQQVVQPKSRHKLRIGMIYNQAEQQSVTAYKRLDGLAKRYGVELVALPLNTSADAQLVVRGLLNRKIDAFFANPDNTVFAAFETILNNCNTNNIPVFTSEIGLVKRGAVAAYGADIYQWGYQAGTQAALFLKQHQTNALKIEKVKVRKRVYNGVAATRFGFNFPATFERL</sequence>
<keyword evidence="2" id="KW-1185">Reference proteome</keyword>
<dbReference type="Gene3D" id="3.40.50.2300">
    <property type="match status" value="2"/>
</dbReference>
<proteinExistence type="predicted"/>
<dbReference type="PANTHER" id="PTHR35271:SF1">
    <property type="entry name" value="ABC TRANSPORTER, SUBSTRATE-BINDING LIPOPROTEIN"/>
    <property type="match status" value="1"/>
</dbReference>
<dbReference type="PROSITE" id="PS51257">
    <property type="entry name" value="PROKAR_LIPOPROTEIN"/>
    <property type="match status" value="1"/>
</dbReference>
<dbReference type="InterPro" id="IPR028082">
    <property type="entry name" value="Peripla_BP_I"/>
</dbReference>
<dbReference type="SUPFAM" id="SSF53822">
    <property type="entry name" value="Periplasmic binding protein-like I"/>
    <property type="match status" value="1"/>
</dbReference>
<dbReference type="Pfam" id="PF04392">
    <property type="entry name" value="ABC_sub_bind"/>
    <property type="match status" value="1"/>
</dbReference>
<accession>A0ABP9B069</accession>
<protein>
    <submittedName>
        <fullName evidence="1">ABC transporter substrate-binding protein</fullName>
    </submittedName>
</protein>
<dbReference type="RefSeq" id="WP_345231175.1">
    <property type="nucleotide sequence ID" value="NZ_BAABIQ010000008.1"/>
</dbReference>